<dbReference type="EMBL" id="HBUF01681419">
    <property type="protein sequence ID" value="CAG6792396.1"/>
    <property type="molecule type" value="Transcribed_RNA"/>
</dbReference>
<dbReference type="InterPro" id="IPR032675">
    <property type="entry name" value="LRR_dom_sf"/>
</dbReference>
<protein>
    <submittedName>
        <fullName evidence="1">Uncharacterized protein</fullName>
    </submittedName>
</protein>
<organism evidence="1">
    <name type="scientific">Cacopsylla melanoneura</name>
    <dbReference type="NCBI Taxonomy" id="428564"/>
    <lineage>
        <taxon>Eukaryota</taxon>
        <taxon>Metazoa</taxon>
        <taxon>Ecdysozoa</taxon>
        <taxon>Arthropoda</taxon>
        <taxon>Hexapoda</taxon>
        <taxon>Insecta</taxon>
        <taxon>Pterygota</taxon>
        <taxon>Neoptera</taxon>
        <taxon>Paraneoptera</taxon>
        <taxon>Hemiptera</taxon>
        <taxon>Sternorrhyncha</taxon>
        <taxon>Psylloidea</taxon>
        <taxon>Psyllidae</taxon>
        <taxon>Psyllinae</taxon>
        <taxon>Cacopsylla</taxon>
    </lineage>
</organism>
<dbReference type="PANTHER" id="PTHR16083:SF83">
    <property type="entry name" value="LEUCINE-RICH REPEAT-CONTAINING PROTEIN 40"/>
    <property type="match status" value="1"/>
</dbReference>
<sequence length="426" mass="48868">MSSESSPLPTMSYKLIDLLSIYPIQENIVKYLKGKDLITLSSLGGEYLNCYYDCYKKLELDQYDESVYSMFRKIEKLTLKNENQTKIVPKEKLAVLVSLIVHSIREEIINLRECKRLESLTCKTLNNRINFLIHLKEMKFLDYNAQVPEEIINNFPNSLKRLNLNSGNISSFNISHLVNLTEIDCSCSSIIDAAINNFPVSLEKIKLYRCTEISHFNISHLVHLKEIDCSCSTITNAAINKLPVSLEKVKLYRCEAIYQINIFHPQLAQITLKISHLLNLKQIDCSCTAIETESINNFPISLEKVKLSRCTNVYQFNISHLVNLKELDCSHSSILDEAVNNFPVSLEKIQLSRCRNILNFNISHLIHLKEIDCSLNRITVAARNSFPGSLEILNLAKCDIVPNSRVDQPARLTSRGMRYAHRLHRF</sequence>
<dbReference type="SUPFAM" id="SSF52058">
    <property type="entry name" value="L domain-like"/>
    <property type="match status" value="1"/>
</dbReference>
<proteinExistence type="predicted"/>
<dbReference type="PANTHER" id="PTHR16083">
    <property type="entry name" value="LEUCINE RICH REPEAT CONTAINING PROTEIN"/>
    <property type="match status" value="1"/>
</dbReference>
<name>A0A8D9C2L4_9HEMI</name>
<evidence type="ECO:0000313" key="1">
    <source>
        <dbReference type="EMBL" id="CAG6792396.1"/>
    </source>
</evidence>
<dbReference type="Gene3D" id="3.80.10.10">
    <property type="entry name" value="Ribonuclease Inhibitor"/>
    <property type="match status" value="2"/>
</dbReference>
<reference evidence="1" key="1">
    <citation type="submission" date="2021-05" db="EMBL/GenBank/DDBJ databases">
        <authorList>
            <person name="Alioto T."/>
            <person name="Alioto T."/>
            <person name="Gomez Garrido J."/>
        </authorList>
    </citation>
    <scope>NUCLEOTIDE SEQUENCE</scope>
</reference>
<accession>A0A8D9C2L4</accession>
<dbReference type="AlphaFoldDB" id="A0A8D9C2L4"/>